<organism evidence="2 3">
    <name type="scientific">Heterobasidion irregulare (strain TC 32-1)</name>
    <dbReference type="NCBI Taxonomy" id="747525"/>
    <lineage>
        <taxon>Eukaryota</taxon>
        <taxon>Fungi</taxon>
        <taxon>Dikarya</taxon>
        <taxon>Basidiomycota</taxon>
        <taxon>Agaricomycotina</taxon>
        <taxon>Agaricomycetes</taxon>
        <taxon>Russulales</taxon>
        <taxon>Bondarzewiaceae</taxon>
        <taxon>Heterobasidion</taxon>
        <taxon>Heterobasidion annosum species complex</taxon>
    </lineage>
</organism>
<dbReference type="EMBL" id="KI925455">
    <property type="protein sequence ID" value="ETW85054.1"/>
    <property type="molecule type" value="Genomic_DNA"/>
</dbReference>
<evidence type="ECO:0000313" key="2">
    <source>
        <dbReference type="EMBL" id="ETW85054.1"/>
    </source>
</evidence>
<dbReference type="OrthoDB" id="5588096at2759"/>
<dbReference type="InParanoid" id="W4KH60"/>
<dbReference type="HOGENOM" id="CLU_1652360_0_0_1"/>
<gene>
    <name evidence="2" type="ORF">HETIRDRAFT_168663</name>
</gene>
<feature type="compositionally biased region" description="Low complexity" evidence="1">
    <location>
        <begin position="84"/>
        <end position="107"/>
    </location>
</feature>
<dbReference type="Proteomes" id="UP000030671">
    <property type="component" value="Unassembled WGS sequence"/>
</dbReference>
<dbReference type="GeneID" id="20668174"/>
<dbReference type="KEGG" id="hir:HETIRDRAFT_168663"/>
<name>W4KH60_HETIT</name>
<evidence type="ECO:0000256" key="1">
    <source>
        <dbReference type="SAM" id="MobiDB-lite"/>
    </source>
</evidence>
<keyword evidence="3" id="KW-1185">Reference proteome</keyword>
<accession>W4KH60</accession>
<dbReference type="RefSeq" id="XP_009541946.1">
    <property type="nucleotide sequence ID" value="XM_009543651.1"/>
</dbReference>
<evidence type="ECO:0000313" key="3">
    <source>
        <dbReference type="Proteomes" id="UP000030671"/>
    </source>
</evidence>
<feature type="region of interest" description="Disordered" evidence="1">
    <location>
        <begin position="68"/>
        <end position="107"/>
    </location>
</feature>
<feature type="region of interest" description="Disordered" evidence="1">
    <location>
        <begin position="130"/>
        <end position="160"/>
    </location>
</feature>
<protein>
    <submittedName>
        <fullName evidence="2">Uncharacterized protein</fullName>
    </submittedName>
</protein>
<proteinExistence type="predicted"/>
<reference evidence="2 3" key="1">
    <citation type="journal article" date="2012" name="New Phytol.">
        <title>Insight into trade-off between wood decay and parasitism from the genome of a fungal forest pathogen.</title>
        <authorList>
            <person name="Olson A."/>
            <person name="Aerts A."/>
            <person name="Asiegbu F."/>
            <person name="Belbahri L."/>
            <person name="Bouzid O."/>
            <person name="Broberg A."/>
            <person name="Canback B."/>
            <person name="Coutinho P.M."/>
            <person name="Cullen D."/>
            <person name="Dalman K."/>
            <person name="Deflorio G."/>
            <person name="van Diepen L.T."/>
            <person name="Dunand C."/>
            <person name="Duplessis S."/>
            <person name="Durling M."/>
            <person name="Gonthier P."/>
            <person name="Grimwood J."/>
            <person name="Fossdal C.G."/>
            <person name="Hansson D."/>
            <person name="Henrissat B."/>
            <person name="Hietala A."/>
            <person name="Himmelstrand K."/>
            <person name="Hoffmeister D."/>
            <person name="Hogberg N."/>
            <person name="James T.Y."/>
            <person name="Karlsson M."/>
            <person name="Kohler A."/>
            <person name="Kues U."/>
            <person name="Lee Y.H."/>
            <person name="Lin Y.C."/>
            <person name="Lind M."/>
            <person name="Lindquist E."/>
            <person name="Lombard V."/>
            <person name="Lucas S."/>
            <person name="Lunden K."/>
            <person name="Morin E."/>
            <person name="Murat C."/>
            <person name="Park J."/>
            <person name="Raffaello T."/>
            <person name="Rouze P."/>
            <person name="Salamov A."/>
            <person name="Schmutz J."/>
            <person name="Solheim H."/>
            <person name="Stahlberg J."/>
            <person name="Velez H."/>
            <person name="de Vries R.P."/>
            <person name="Wiebenga A."/>
            <person name="Woodward S."/>
            <person name="Yakovlev I."/>
            <person name="Garbelotto M."/>
            <person name="Martin F."/>
            <person name="Grigoriev I.V."/>
            <person name="Stenlid J."/>
        </authorList>
    </citation>
    <scope>NUCLEOTIDE SEQUENCE [LARGE SCALE GENOMIC DNA]</scope>
    <source>
        <strain evidence="2 3">TC 32-1</strain>
    </source>
</reference>
<sequence>MKREMHVCTTLSRSRAHGACVLKGEFHPKRVSHRHSLSNLGDSAFADLANDVCYELLRRHPEIEPQTAEYLFDEPVSGDDGWESSSALRASRTSTSSSLPSLSLGSATQSSSTLAFLSLMSEETFPPHTRDIMKGYAIVPERDDEDDGDGLSFVSDVHPS</sequence>
<dbReference type="AlphaFoldDB" id="W4KH60"/>